<dbReference type="GO" id="GO:0007019">
    <property type="term" value="P:microtubule depolymerization"/>
    <property type="evidence" value="ECO:0007669"/>
    <property type="project" value="TreeGrafter"/>
</dbReference>
<dbReference type="Pfam" id="PF00836">
    <property type="entry name" value="Stathmin"/>
    <property type="match status" value="1"/>
</dbReference>
<dbReference type="InterPro" id="IPR000956">
    <property type="entry name" value="Stathmin_fam"/>
</dbReference>
<dbReference type="GO" id="GO:0031110">
    <property type="term" value="P:regulation of microtubule polymerization or depolymerization"/>
    <property type="evidence" value="ECO:0007669"/>
    <property type="project" value="InterPro"/>
</dbReference>
<dbReference type="EMBL" id="BMAU01021430">
    <property type="protein sequence ID" value="GFY35143.1"/>
    <property type="molecule type" value="Genomic_DNA"/>
</dbReference>
<protein>
    <submittedName>
        <fullName evidence="1">Stathmin</fullName>
    </submittedName>
</protein>
<comment type="caution">
    <text evidence="1">The sequence shown here is derived from an EMBL/GenBank/DDBJ whole genome shotgun (WGS) entry which is preliminary data.</text>
</comment>
<gene>
    <name evidence="1" type="primary">AVEN_154965_1</name>
    <name evidence="1" type="ORF">TNCV_5045181</name>
</gene>
<name>A0A8X6WHI4_TRICX</name>
<evidence type="ECO:0000313" key="1">
    <source>
        <dbReference type="EMBL" id="GFY35143.1"/>
    </source>
</evidence>
<dbReference type="GO" id="GO:0015631">
    <property type="term" value="F:tubulin binding"/>
    <property type="evidence" value="ECO:0007669"/>
    <property type="project" value="TreeGrafter"/>
</dbReference>
<dbReference type="PANTHER" id="PTHR10104:SF1">
    <property type="entry name" value="STATHMIN, ISOFORM D"/>
    <property type="match status" value="1"/>
</dbReference>
<dbReference type="GO" id="GO:0043005">
    <property type="term" value="C:neuron projection"/>
    <property type="evidence" value="ECO:0007669"/>
    <property type="project" value="TreeGrafter"/>
</dbReference>
<dbReference type="Proteomes" id="UP000887159">
    <property type="component" value="Unassembled WGS sequence"/>
</dbReference>
<organism evidence="1 2">
    <name type="scientific">Trichonephila clavipes</name>
    <name type="common">Golden silk orbweaver</name>
    <name type="synonym">Nephila clavipes</name>
    <dbReference type="NCBI Taxonomy" id="2585209"/>
    <lineage>
        <taxon>Eukaryota</taxon>
        <taxon>Metazoa</taxon>
        <taxon>Ecdysozoa</taxon>
        <taxon>Arthropoda</taxon>
        <taxon>Chelicerata</taxon>
        <taxon>Arachnida</taxon>
        <taxon>Araneae</taxon>
        <taxon>Araneomorphae</taxon>
        <taxon>Entelegynae</taxon>
        <taxon>Araneoidea</taxon>
        <taxon>Nephilidae</taxon>
        <taxon>Trichonephila</taxon>
    </lineage>
</organism>
<sequence length="207" mass="24393">MRKFDTNLKSFTESKGGLKFDVVISDSPSKRTKKVIPSPNKKDVSLSEIEDKLEAAEQRRLSQLYKEQNMRSRRLNRVVEVQKNKNSFIKRFKTKAMESYDKKMRATGRNREAYLKSIQKKNRDLLMRVNEIKNTTLFLRDNHFDTFCRKFETADKTRQIQFNSLEEHLSKQDRCIEQLQTQILEITSLLQSYTINSSNKNKATDGI</sequence>
<dbReference type="GO" id="GO:0031175">
    <property type="term" value="P:neuron projection development"/>
    <property type="evidence" value="ECO:0007669"/>
    <property type="project" value="TreeGrafter"/>
</dbReference>
<dbReference type="PRINTS" id="PR00345">
    <property type="entry name" value="STATHMIN"/>
</dbReference>
<accession>A0A8X6WHI4</accession>
<proteinExistence type="predicted"/>
<dbReference type="InterPro" id="IPR036002">
    <property type="entry name" value="Stathmin_sf"/>
</dbReference>
<dbReference type="AlphaFoldDB" id="A0A8X6WHI4"/>
<reference evidence="1" key="1">
    <citation type="submission" date="2020-08" db="EMBL/GenBank/DDBJ databases">
        <title>Multicomponent nature underlies the extraordinary mechanical properties of spider dragline silk.</title>
        <authorList>
            <person name="Kono N."/>
            <person name="Nakamura H."/>
            <person name="Mori M."/>
            <person name="Yoshida Y."/>
            <person name="Ohtoshi R."/>
            <person name="Malay A.D."/>
            <person name="Moran D.A.P."/>
            <person name="Tomita M."/>
            <person name="Numata K."/>
            <person name="Arakawa K."/>
        </authorList>
    </citation>
    <scope>NUCLEOTIDE SEQUENCE</scope>
</reference>
<evidence type="ECO:0000313" key="2">
    <source>
        <dbReference type="Proteomes" id="UP000887159"/>
    </source>
</evidence>
<dbReference type="Gene3D" id="6.10.280.30">
    <property type="match status" value="1"/>
</dbReference>
<keyword evidence="2" id="KW-1185">Reference proteome</keyword>
<dbReference type="SUPFAM" id="SSF101494">
    <property type="entry name" value="Stathmin"/>
    <property type="match status" value="1"/>
</dbReference>
<dbReference type="PANTHER" id="PTHR10104">
    <property type="entry name" value="STATHMIN"/>
    <property type="match status" value="1"/>
</dbReference>
<dbReference type="GO" id="GO:0005737">
    <property type="term" value="C:cytoplasm"/>
    <property type="evidence" value="ECO:0007669"/>
    <property type="project" value="TreeGrafter"/>
</dbReference>